<dbReference type="GO" id="GO:0015035">
    <property type="term" value="F:protein-disulfide reductase activity"/>
    <property type="evidence" value="ECO:0007669"/>
    <property type="project" value="InterPro"/>
</dbReference>
<dbReference type="Pfam" id="PF04134">
    <property type="entry name" value="DCC1-like"/>
    <property type="match status" value="1"/>
</dbReference>
<name>A0A4S5ES13_9ACTN</name>
<comment type="caution">
    <text evidence="1">The sequence shown here is derived from an EMBL/GenBank/DDBJ whole genome shotgun (WGS) entry which is preliminary data.</text>
</comment>
<feature type="non-terminal residue" evidence="1">
    <location>
        <position position="136"/>
    </location>
</feature>
<evidence type="ECO:0000313" key="2">
    <source>
        <dbReference type="Proteomes" id="UP000305282"/>
    </source>
</evidence>
<protein>
    <submittedName>
        <fullName evidence="1">DUF393 domain-containing protein</fullName>
    </submittedName>
</protein>
<dbReference type="Proteomes" id="UP000305282">
    <property type="component" value="Unassembled WGS sequence"/>
</dbReference>
<accession>A0A4S5ES13</accession>
<dbReference type="OrthoDB" id="9813713at2"/>
<organism evidence="1 2">
    <name type="scientific">Candidatus Frankia alpina</name>
    <dbReference type="NCBI Taxonomy" id="2699483"/>
    <lineage>
        <taxon>Bacteria</taxon>
        <taxon>Bacillati</taxon>
        <taxon>Actinomycetota</taxon>
        <taxon>Actinomycetes</taxon>
        <taxon>Frankiales</taxon>
        <taxon>Frankiaceae</taxon>
        <taxon>Frankia</taxon>
    </lineage>
</organism>
<gene>
    <name evidence="1" type="ORF">E7Y31_06945</name>
</gene>
<dbReference type="EMBL" id="SSXH01000110">
    <property type="protein sequence ID" value="THJ75198.1"/>
    <property type="molecule type" value="Genomic_DNA"/>
</dbReference>
<reference evidence="1 2" key="1">
    <citation type="submission" date="2019-04" db="EMBL/GenBank/DDBJ databases">
        <title>Draft genome sequences for three unisolated Alnus-infective Frankia Sp+ strains, AgTrS, AiOr and AvVan, the first sequenced Frankia strains able to sporulate in-planta.</title>
        <authorList>
            <person name="Bethencourt L."/>
            <person name="Vautrin F."/>
            <person name="Taib N."/>
            <person name="Dubost A."/>
            <person name="Castro-Garcia L."/>
            <person name="Imbaud O."/>
            <person name="Abrouk D."/>
            <person name="Fournier P."/>
            <person name="Briolay J."/>
            <person name="Nguyen A."/>
            <person name="Normand P."/>
            <person name="Fernandez M.P."/>
            <person name="Brochier-Armanet C."/>
            <person name="Herrera-Belaroussi A."/>
        </authorList>
    </citation>
    <scope>NUCLEOTIDE SEQUENCE [LARGE SCALE GENOMIC DNA]</scope>
    <source>
        <strain evidence="1 2">AvVan</strain>
    </source>
</reference>
<proteinExistence type="predicted"/>
<dbReference type="AlphaFoldDB" id="A0A4S5ES13"/>
<evidence type="ECO:0000313" key="1">
    <source>
        <dbReference type="EMBL" id="THJ75198.1"/>
    </source>
</evidence>
<dbReference type="RefSeq" id="WP_136447448.1">
    <property type="nucleotide sequence ID" value="NZ_SSXH01000110.1"/>
</dbReference>
<dbReference type="InterPro" id="IPR007263">
    <property type="entry name" value="DCC1-like"/>
</dbReference>
<sequence>MTFPTAAQRGQARPLLVYDGDCAFCTRCVEAIRARIRPAVDFRPWQELDLPGLGLTEQQVGRAVQWIGAESSRASGAAAFARVLSRADRQWQLLGTVMRVPPVSWLAAAGYRLIADNRHRMPGGTSACALPPAERR</sequence>
<keyword evidence="2" id="KW-1185">Reference proteome</keyword>